<evidence type="ECO:0000256" key="2">
    <source>
        <dbReference type="SAM" id="SignalP"/>
    </source>
</evidence>
<feature type="compositionally biased region" description="Basic residues" evidence="1">
    <location>
        <begin position="187"/>
        <end position="196"/>
    </location>
</feature>
<feature type="signal peptide" evidence="2">
    <location>
        <begin position="1"/>
        <end position="20"/>
    </location>
</feature>
<keyword evidence="2" id="KW-0732">Signal</keyword>
<feature type="compositionally biased region" description="Polar residues" evidence="1">
    <location>
        <begin position="157"/>
        <end position="184"/>
    </location>
</feature>
<protein>
    <submittedName>
        <fullName evidence="3">Uncharacterized protein</fullName>
    </submittedName>
</protein>
<keyword evidence="4" id="KW-1185">Reference proteome</keyword>
<feature type="compositionally biased region" description="Low complexity" evidence="1">
    <location>
        <begin position="87"/>
        <end position="108"/>
    </location>
</feature>
<evidence type="ECO:0000313" key="3">
    <source>
        <dbReference type="EMBL" id="MEN3537115.1"/>
    </source>
</evidence>
<gene>
    <name evidence="3" type="ORF">AAH991_18520</name>
</gene>
<dbReference type="EMBL" id="JBDJAW010000014">
    <property type="protein sequence ID" value="MEN3537115.1"/>
    <property type="molecule type" value="Genomic_DNA"/>
</dbReference>
<feature type="compositionally biased region" description="Polar residues" evidence="1">
    <location>
        <begin position="30"/>
        <end position="50"/>
    </location>
</feature>
<feature type="region of interest" description="Disordered" evidence="1">
    <location>
        <begin position="15"/>
        <end position="196"/>
    </location>
</feature>
<dbReference type="RefSeq" id="WP_346227094.1">
    <property type="nucleotide sequence ID" value="NZ_JBDJAW010000014.1"/>
</dbReference>
<evidence type="ECO:0000256" key="1">
    <source>
        <dbReference type="SAM" id="MobiDB-lite"/>
    </source>
</evidence>
<sequence length="196" mass="20016">MPLCTAAVLAAALLSGPAAVPPDPAPPGTRATTDKNNATTPSTGRPQPTSLPGMAPQAGEFPFPIPQAPPWMAPSGTDGGRNDKGSAPESPAASSATGASGTDAGSPAQTSGDRAAGGENATKFVPVIDPKTRDVFIQPVLASGEAPKPFTFRPVQGVQTTRAYPQSRGQQKTAQQKAPRQKTANRPGRHHSPRGW</sequence>
<proteinExistence type="predicted"/>
<feature type="compositionally biased region" description="Pro residues" evidence="1">
    <location>
        <begin position="63"/>
        <end position="72"/>
    </location>
</feature>
<dbReference type="Proteomes" id="UP001447516">
    <property type="component" value="Unassembled WGS sequence"/>
</dbReference>
<comment type="caution">
    <text evidence="3">The sequence shown here is derived from an EMBL/GenBank/DDBJ whole genome shotgun (WGS) entry which is preliminary data.</text>
</comment>
<evidence type="ECO:0000313" key="4">
    <source>
        <dbReference type="Proteomes" id="UP001447516"/>
    </source>
</evidence>
<name>A0ABV0APA7_9ACTN</name>
<organism evidence="3 4">
    <name type="scientific">Microbispora maris</name>
    <dbReference type="NCBI Taxonomy" id="3144104"/>
    <lineage>
        <taxon>Bacteria</taxon>
        <taxon>Bacillati</taxon>
        <taxon>Actinomycetota</taxon>
        <taxon>Actinomycetes</taxon>
        <taxon>Streptosporangiales</taxon>
        <taxon>Streptosporangiaceae</taxon>
        <taxon>Microbispora</taxon>
    </lineage>
</organism>
<feature type="chain" id="PRO_5045059220" evidence="2">
    <location>
        <begin position="21"/>
        <end position="196"/>
    </location>
</feature>
<reference evidence="3 4" key="1">
    <citation type="submission" date="2024-05" db="EMBL/GenBank/DDBJ databases">
        <title>Microbispora sp.ZYX-F-249.</title>
        <authorList>
            <person name="Xie H."/>
        </authorList>
    </citation>
    <scope>NUCLEOTIDE SEQUENCE [LARGE SCALE GENOMIC DNA]</scope>
    <source>
        <strain evidence="3 4">ZYX-F-249</strain>
    </source>
</reference>
<accession>A0ABV0APA7</accession>